<evidence type="ECO:0000256" key="3">
    <source>
        <dbReference type="ARBA" id="ARBA00022964"/>
    </source>
</evidence>
<dbReference type="InterPro" id="IPR051323">
    <property type="entry name" value="AtsK-like"/>
</dbReference>
<keyword evidence="2" id="KW-0479">Metal-binding</keyword>
<dbReference type="GO" id="GO:0005737">
    <property type="term" value="C:cytoplasm"/>
    <property type="evidence" value="ECO:0007669"/>
    <property type="project" value="TreeGrafter"/>
</dbReference>
<protein>
    <recommendedName>
        <fullName evidence="6">TauD/TfdA-like domain-containing protein</fullName>
    </recommendedName>
</protein>
<dbReference type="InterPro" id="IPR003819">
    <property type="entry name" value="TauD/TfdA-like"/>
</dbReference>
<dbReference type="GO" id="GO:0046872">
    <property type="term" value="F:metal ion binding"/>
    <property type="evidence" value="ECO:0007669"/>
    <property type="project" value="UniProtKB-KW"/>
</dbReference>
<feature type="domain" description="TauD/TfdA-like" evidence="6">
    <location>
        <begin position="28"/>
        <end position="95"/>
    </location>
</feature>
<evidence type="ECO:0000256" key="1">
    <source>
        <dbReference type="ARBA" id="ARBA00005896"/>
    </source>
</evidence>
<keyword evidence="3" id="KW-0223">Dioxygenase</keyword>
<evidence type="ECO:0000259" key="6">
    <source>
        <dbReference type="Pfam" id="PF02668"/>
    </source>
</evidence>
<dbReference type="EMBL" id="UINC01182864">
    <property type="protein sequence ID" value="SVD93311.1"/>
    <property type="molecule type" value="Genomic_DNA"/>
</dbReference>
<proteinExistence type="inferred from homology"/>
<evidence type="ECO:0000313" key="7">
    <source>
        <dbReference type="EMBL" id="SVD93311.1"/>
    </source>
</evidence>
<dbReference type="AlphaFoldDB" id="A0A382ZCU4"/>
<reference evidence="7" key="1">
    <citation type="submission" date="2018-05" db="EMBL/GenBank/DDBJ databases">
        <authorList>
            <person name="Lanie J.A."/>
            <person name="Ng W.-L."/>
            <person name="Kazmierczak K.M."/>
            <person name="Andrzejewski T.M."/>
            <person name="Davidsen T.M."/>
            <person name="Wayne K.J."/>
            <person name="Tettelin H."/>
            <person name="Glass J.I."/>
            <person name="Rusch D."/>
            <person name="Podicherti R."/>
            <person name="Tsui H.-C.T."/>
            <person name="Winkler M.E."/>
        </authorList>
    </citation>
    <scope>NUCLEOTIDE SEQUENCE</scope>
</reference>
<accession>A0A382ZCU4</accession>
<dbReference type="PANTHER" id="PTHR30468:SF1">
    <property type="entry name" value="ALPHA-KETOGLUTARATE-DEPENDENT SULFONATE DIOXYGENASE"/>
    <property type="match status" value="1"/>
</dbReference>
<dbReference type="GO" id="GO:0016706">
    <property type="term" value="F:2-oxoglutarate-dependent dioxygenase activity"/>
    <property type="evidence" value="ECO:0007669"/>
    <property type="project" value="TreeGrafter"/>
</dbReference>
<keyword evidence="5" id="KW-0408">Iron</keyword>
<keyword evidence="4" id="KW-0560">Oxidoreductase</keyword>
<organism evidence="7">
    <name type="scientific">marine metagenome</name>
    <dbReference type="NCBI Taxonomy" id="408172"/>
    <lineage>
        <taxon>unclassified sequences</taxon>
        <taxon>metagenomes</taxon>
        <taxon>ecological metagenomes</taxon>
    </lineage>
</organism>
<dbReference type="SUPFAM" id="SSF51197">
    <property type="entry name" value="Clavaminate synthase-like"/>
    <property type="match status" value="1"/>
</dbReference>
<dbReference type="Gene3D" id="3.60.130.10">
    <property type="entry name" value="Clavaminate synthase-like"/>
    <property type="match status" value="1"/>
</dbReference>
<dbReference type="Pfam" id="PF02668">
    <property type="entry name" value="TauD"/>
    <property type="match status" value="1"/>
</dbReference>
<dbReference type="InterPro" id="IPR042098">
    <property type="entry name" value="TauD-like_sf"/>
</dbReference>
<evidence type="ECO:0000256" key="2">
    <source>
        <dbReference type="ARBA" id="ARBA00022723"/>
    </source>
</evidence>
<sequence>MQFSDWRRPTGLVRQPDSMRTDYEKFLVRPFTPRFGAELVGLSVNELDGATISLVREAWMDWKVLVFRDQDITSDEQLAFALQFGQVDHHPYIAKGESEDLSVLDNP</sequence>
<evidence type="ECO:0000256" key="5">
    <source>
        <dbReference type="ARBA" id="ARBA00023004"/>
    </source>
</evidence>
<evidence type="ECO:0000256" key="4">
    <source>
        <dbReference type="ARBA" id="ARBA00023002"/>
    </source>
</evidence>
<gene>
    <name evidence="7" type="ORF">METZ01_LOCUS446165</name>
</gene>
<comment type="similarity">
    <text evidence="1">Belongs to the TfdA dioxygenase family.</text>
</comment>
<feature type="non-terminal residue" evidence="7">
    <location>
        <position position="107"/>
    </location>
</feature>
<name>A0A382ZCU4_9ZZZZ</name>
<dbReference type="PANTHER" id="PTHR30468">
    <property type="entry name" value="ALPHA-KETOGLUTARATE-DEPENDENT SULFONATE DIOXYGENASE"/>
    <property type="match status" value="1"/>
</dbReference>